<dbReference type="GeneID" id="101353111"/>
<dbReference type="STRING" id="127582.A0A2Y9G405"/>
<dbReference type="OrthoDB" id="429145at2759"/>
<comment type="similarity">
    <text evidence="2">Belongs to the alpha-carbonic anhydrase family.</text>
</comment>
<proteinExistence type="inferred from homology"/>
<dbReference type="KEGG" id="tmu:101353111"/>
<gene>
    <name evidence="10" type="primary">LOC101353111</name>
</gene>
<evidence type="ECO:0000256" key="3">
    <source>
        <dbReference type="ARBA" id="ARBA00012925"/>
    </source>
</evidence>
<dbReference type="GO" id="GO:0004089">
    <property type="term" value="F:carbonate dehydratase activity"/>
    <property type="evidence" value="ECO:0007669"/>
    <property type="project" value="UniProtKB-EC"/>
</dbReference>
<dbReference type="SMART" id="SM01057">
    <property type="entry name" value="Carb_anhydrase"/>
    <property type="match status" value="1"/>
</dbReference>
<dbReference type="GO" id="GO:0005886">
    <property type="term" value="C:plasma membrane"/>
    <property type="evidence" value="ECO:0007669"/>
    <property type="project" value="TreeGrafter"/>
</dbReference>
<dbReference type="Pfam" id="PF00194">
    <property type="entry name" value="Carb_anhydrase"/>
    <property type="match status" value="1"/>
</dbReference>
<protein>
    <recommendedName>
        <fullName evidence="3">carbonic anhydrase</fullName>
        <ecNumber evidence="3">4.2.1.1</ecNumber>
    </recommendedName>
</protein>
<dbReference type="PANTHER" id="PTHR18952:SF134">
    <property type="entry name" value="CARBONIC ANHYDRASE 15"/>
    <property type="match status" value="1"/>
</dbReference>
<dbReference type="InterPro" id="IPR036398">
    <property type="entry name" value="CA_dom_sf"/>
</dbReference>
<comment type="cofactor">
    <cofactor evidence="1">
        <name>Zn(2+)</name>
        <dbReference type="ChEBI" id="CHEBI:29105"/>
    </cofactor>
</comment>
<reference evidence="10" key="1">
    <citation type="submission" date="2025-08" db="UniProtKB">
        <authorList>
            <consortium name="RefSeq"/>
        </authorList>
    </citation>
    <scope>IDENTIFICATION</scope>
</reference>
<evidence type="ECO:0000313" key="9">
    <source>
        <dbReference type="Proteomes" id="UP000248480"/>
    </source>
</evidence>
<dbReference type="AlphaFoldDB" id="A0A2Y9G405"/>
<evidence type="ECO:0000256" key="4">
    <source>
        <dbReference type="ARBA" id="ARBA00022723"/>
    </source>
</evidence>
<keyword evidence="6" id="KW-0325">Glycoprotein</keyword>
<name>A0A2Y9G405_TRIMA</name>
<keyword evidence="4" id="KW-0479">Metal-binding</keyword>
<dbReference type="PROSITE" id="PS51144">
    <property type="entry name" value="ALPHA_CA_2"/>
    <property type="match status" value="1"/>
</dbReference>
<dbReference type="GO" id="GO:0008270">
    <property type="term" value="F:zinc ion binding"/>
    <property type="evidence" value="ECO:0007669"/>
    <property type="project" value="InterPro"/>
</dbReference>
<dbReference type="RefSeq" id="XP_012415064.1">
    <property type="nucleotide sequence ID" value="XM_012559610.1"/>
</dbReference>
<evidence type="ECO:0000259" key="8">
    <source>
        <dbReference type="PROSITE" id="PS51144"/>
    </source>
</evidence>
<organism evidence="9 10">
    <name type="scientific">Trichechus manatus latirostris</name>
    <name type="common">Florida manatee</name>
    <dbReference type="NCBI Taxonomy" id="127582"/>
    <lineage>
        <taxon>Eukaryota</taxon>
        <taxon>Metazoa</taxon>
        <taxon>Chordata</taxon>
        <taxon>Craniata</taxon>
        <taxon>Vertebrata</taxon>
        <taxon>Euteleostomi</taxon>
        <taxon>Mammalia</taxon>
        <taxon>Eutheria</taxon>
        <taxon>Afrotheria</taxon>
        <taxon>Sirenia</taxon>
        <taxon>Trichechidae</taxon>
        <taxon>Trichechus</taxon>
    </lineage>
</organism>
<dbReference type="SUPFAM" id="SSF51069">
    <property type="entry name" value="Carbonic anhydrase"/>
    <property type="match status" value="1"/>
</dbReference>
<evidence type="ECO:0000313" key="10">
    <source>
        <dbReference type="RefSeq" id="XP_012415064.1"/>
    </source>
</evidence>
<keyword evidence="7" id="KW-0456">Lyase</keyword>
<evidence type="ECO:0000256" key="5">
    <source>
        <dbReference type="ARBA" id="ARBA00022833"/>
    </source>
</evidence>
<dbReference type="InterPro" id="IPR023561">
    <property type="entry name" value="Carbonic_anhydrase_a-class"/>
</dbReference>
<dbReference type="PANTHER" id="PTHR18952">
    <property type="entry name" value="CARBONIC ANHYDRASE"/>
    <property type="match status" value="1"/>
</dbReference>
<sequence>MAAWRMVRKRQRSLPARSVAPDPASAFLVGVLPAPHIGPSGSRSSAPGLTTPLAHPTPAHDCSRVAASVVLHWLRATAGSCGATAAASTMWAAGFVFPFLAVRLVAHTDSEGAWCYDSQDPKCGPTHWKEIAPACGGPAQSPINIDLHLVQRDPTLGPFIFQGYNSAPPGRWTLENDGHTVLLHVGTDPQSHLEMRGAGLPPPAYRALQLHFHWGAPARAGSEHSLDGERRPMEMHVVHKNTRYRSLQEALGHPYGLAVLAVLLAEQDTDNVNFSVLVSGLKNVSGQGLSAELASTFPLASVPPGAAGLARYYRYPGSLTTPGCEPAVLWTVFEDSVPIGRQQVAQFQTVLQAWAPGSRPVQLTENFRPQQPLGGRRVTASPSASARAAAPLAAPAHVLAVPLGLGISQRLLQGL</sequence>
<evidence type="ECO:0000256" key="6">
    <source>
        <dbReference type="ARBA" id="ARBA00023180"/>
    </source>
</evidence>
<dbReference type="Gene3D" id="3.10.200.10">
    <property type="entry name" value="Alpha carbonic anhydrase"/>
    <property type="match status" value="1"/>
</dbReference>
<evidence type="ECO:0000256" key="2">
    <source>
        <dbReference type="ARBA" id="ARBA00010718"/>
    </source>
</evidence>
<dbReference type="InterPro" id="IPR001148">
    <property type="entry name" value="CA_dom"/>
</dbReference>
<accession>A0A2Y9G405</accession>
<feature type="domain" description="Alpha-carbonic anhydrase" evidence="8">
    <location>
        <begin position="112"/>
        <end position="382"/>
    </location>
</feature>
<evidence type="ECO:0000256" key="7">
    <source>
        <dbReference type="ARBA" id="ARBA00023239"/>
    </source>
</evidence>
<evidence type="ECO:0000256" key="1">
    <source>
        <dbReference type="ARBA" id="ARBA00001947"/>
    </source>
</evidence>
<dbReference type="Proteomes" id="UP000248480">
    <property type="component" value="Unplaced"/>
</dbReference>
<keyword evidence="5" id="KW-0862">Zinc</keyword>
<dbReference type="InParanoid" id="A0A2Y9G405"/>
<dbReference type="EC" id="4.2.1.1" evidence="3"/>
<dbReference type="FunFam" id="3.10.200.10:FF:000003">
    <property type="entry name" value="Carbonic anhydrase 12"/>
    <property type="match status" value="1"/>
</dbReference>
<keyword evidence="9" id="KW-1185">Reference proteome</keyword>